<keyword evidence="11" id="KW-1185">Reference proteome</keyword>
<proteinExistence type="inferred from homology"/>
<protein>
    <recommendedName>
        <fullName evidence="8">L-2-hydroxyglutarate dehydrogenase, mitochondrial</fullName>
        <ecNumber evidence="7">1.1.99.2</ecNumber>
    </recommendedName>
</protein>
<comment type="cofactor">
    <cofactor evidence="1">
        <name>FAD</name>
        <dbReference type="ChEBI" id="CHEBI:57692"/>
    </cofactor>
</comment>
<evidence type="ECO:0000256" key="8">
    <source>
        <dbReference type="ARBA" id="ARBA00041137"/>
    </source>
</evidence>
<dbReference type="Pfam" id="PF01266">
    <property type="entry name" value="DAO"/>
    <property type="match status" value="1"/>
</dbReference>
<dbReference type="InterPro" id="IPR006076">
    <property type="entry name" value="FAD-dep_OxRdtase"/>
</dbReference>
<evidence type="ECO:0000256" key="1">
    <source>
        <dbReference type="ARBA" id="ARBA00001974"/>
    </source>
</evidence>
<dbReference type="EMBL" id="LAEV01001629">
    <property type="protein sequence ID" value="KKA27564.1"/>
    <property type="molecule type" value="Genomic_DNA"/>
</dbReference>
<evidence type="ECO:0000256" key="6">
    <source>
        <dbReference type="ARBA" id="ARBA00037941"/>
    </source>
</evidence>
<dbReference type="OrthoDB" id="498204at2759"/>
<keyword evidence="2" id="KW-0285">Flavoprotein</keyword>
<evidence type="ECO:0000313" key="10">
    <source>
        <dbReference type="EMBL" id="KKA27564.1"/>
    </source>
</evidence>
<keyword evidence="4" id="KW-0560">Oxidoreductase</keyword>
<evidence type="ECO:0000256" key="5">
    <source>
        <dbReference type="ARBA" id="ARBA00036066"/>
    </source>
</evidence>
<dbReference type="InterPro" id="IPR036188">
    <property type="entry name" value="FAD/NAD-bd_sf"/>
</dbReference>
<dbReference type="PANTHER" id="PTHR43104:SF4">
    <property type="entry name" value="L-2-HYDROXYGLUTARATE DEHYDROGENASE, MITOCHONDRIAL"/>
    <property type="match status" value="1"/>
</dbReference>
<gene>
    <name evidence="10" type="ORF">TD95_001456</name>
</gene>
<evidence type="ECO:0000259" key="9">
    <source>
        <dbReference type="Pfam" id="PF01266"/>
    </source>
</evidence>
<feature type="domain" description="FAD dependent oxidoreductase" evidence="9">
    <location>
        <begin position="30"/>
        <end position="397"/>
    </location>
</feature>
<comment type="catalytic activity">
    <reaction evidence="5">
        <text>(S)-2-hydroxyglutarate + A = 2-oxoglutarate + AH2</text>
        <dbReference type="Rhea" id="RHEA:21252"/>
        <dbReference type="ChEBI" id="CHEBI:13193"/>
        <dbReference type="ChEBI" id="CHEBI:16782"/>
        <dbReference type="ChEBI" id="CHEBI:16810"/>
        <dbReference type="ChEBI" id="CHEBI:17499"/>
        <dbReference type="EC" id="1.1.99.2"/>
    </reaction>
</comment>
<sequence length="402" mass="42453">MILRRTPTVIRLGSRAFSASTASRADFAHIVIGGGVIGLSIAQRLSQRTSSVLLLERHTALGTETSSRNSEVLHAGIYYGLDSAKAALCIRGRHLAYAFCAAHGVAHQKLGKWIVAQTAAQRAALDHVADTAHRLAVPVRWVGAREAQTTEPAVQACAGVLESPETGIVDSHGFMQALHGLLDEAGGTVALGAEVVAVRGEGMPRGSQGWSVEVRDKASGETSWVTGDSLINAAGLGAVAVNNMIAPERQREMFYAKGNYFSYSGSVPRTSRLIYPAPTPGGGGLGTHLTLDMAGRLRFGPDVEWVSSPDDLAVNSARLSEAVCEIKKYLPGIDETLLVPDYAGIRPKLAPSGAVGAGKGFQDFIITKEDGYSGWINLLGIESPGLTSSLAIAERVEQLLYK</sequence>
<dbReference type="SUPFAM" id="SSF51905">
    <property type="entry name" value="FAD/NAD(P)-binding domain"/>
    <property type="match status" value="1"/>
</dbReference>
<dbReference type="GO" id="GO:0047545">
    <property type="term" value="F:(S)-2-hydroxyglutarate dehydrogenase activity"/>
    <property type="evidence" value="ECO:0007669"/>
    <property type="project" value="UniProtKB-EC"/>
</dbReference>
<dbReference type="Proteomes" id="UP000033483">
    <property type="component" value="Unassembled WGS sequence"/>
</dbReference>
<name>A0A0F4ZAL6_9PEZI</name>
<dbReference type="Gene3D" id="3.50.50.60">
    <property type="entry name" value="FAD/NAD(P)-binding domain"/>
    <property type="match status" value="1"/>
</dbReference>
<evidence type="ECO:0000256" key="2">
    <source>
        <dbReference type="ARBA" id="ARBA00022630"/>
    </source>
</evidence>
<comment type="similarity">
    <text evidence="6">Belongs to the L2HGDH family.</text>
</comment>
<accession>A0A0F4ZAL6</accession>
<reference evidence="10 11" key="1">
    <citation type="submission" date="2015-03" db="EMBL/GenBank/DDBJ databases">
        <authorList>
            <person name="Radwan O."/>
            <person name="Al-Naeli F.A."/>
            <person name="Rendon G.A."/>
            <person name="Fields C."/>
        </authorList>
    </citation>
    <scope>NUCLEOTIDE SEQUENCE [LARGE SCALE GENOMIC DNA]</scope>
    <source>
        <strain evidence="10">CR-DP1</strain>
    </source>
</reference>
<dbReference type="EC" id="1.1.99.2" evidence="7"/>
<comment type="caution">
    <text evidence="10">The sequence shown here is derived from an EMBL/GenBank/DDBJ whole genome shotgun (WGS) entry which is preliminary data.</text>
</comment>
<keyword evidence="3" id="KW-0274">FAD</keyword>
<organism evidence="10 11">
    <name type="scientific">Thielaviopsis punctulata</name>
    <dbReference type="NCBI Taxonomy" id="72032"/>
    <lineage>
        <taxon>Eukaryota</taxon>
        <taxon>Fungi</taxon>
        <taxon>Dikarya</taxon>
        <taxon>Ascomycota</taxon>
        <taxon>Pezizomycotina</taxon>
        <taxon>Sordariomycetes</taxon>
        <taxon>Hypocreomycetidae</taxon>
        <taxon>Microascales</taxon>
        <taxon>Ceratocystidaceae</taxon>
        <taxon>Thielaviopsis</taxon>
    </lineage>
</organism>
<evidence type="ECO:0000313" key="11">
    <source>
        <dbReference type="Proteomes" id="UP000033483"/>
    </source>
</evidence>
<dbReference type="Gene3D" id="3.30.9.10">
    <property type="entry name" value="D-Amino Acid Oxidase, subunit A, domain 2"/>
    <property type="match status" value="1"/>
</dbReference>
<evidence type="ECO:0000256" key="3">
    <source>
        <dbReference type="ARBA" id="ARBA00022827"/>
    </source>
</evidence>
<dbReference type="PANTHER" id="PTHR43104">
    <property type="entry name" value="L-2-HYDROXYGLUTARATE DEHYDROGENASE, MITOCHONDRIAL"/>
    <property type="match status" value="1"/>
</dbReference>
<dbReference type="AlphaFoldDB" id="A0A0F4ZAL6"/>
<evidence type="ECO:0000256" key="7">
    <source>
        <dbReference type="ARBA" id="ARBA00038878"/>
    </source>
</evidence>
<evidence type="ECO:0000256" key="4">
    <source>
        <dbReference type="ARBA" id="ARBA00023002"/>
    </source>
</evidence>